<protein>
    <recommendedName>
        <fullName evidence="4">DNA-directed RNA polymerase III subunit</fullName>
    </recommendedName>
</protein>
<keyword evidence="3 4" id="KW-0539">Nucleus</keyword>
<dbReference type="PIRSF" id="PIRSF000777">
    <property type="entry name" value="RNA_polIII_C31"/>
    <property type="match status" value="1"/>
</dbReference>
<comment type="subunit">
    <text evidence="4">Component of the RNA polymerase III (Pol III) complex.</text>
</comment>
<dbReference type="GO" id="GO:0005666">
    <property type="term" value="C:RNA polymerase III complex"/>
    <property type="evidence" value="ECO:0007669"/>
    <property type="project" value="UniProtKB-UniRule"/>
</dbReference>
<dbReference type="EMBL" id="LBBL01000096">
    <property type="protein sequence ID" value="KKF95428.1"/>
    <property type="molecule type" value="Genomic_DNA"/>
</dbReference>
<dbReference type="AlphaFoldDB" id="A0A0F8BS75"/>
<evidence type="ECO:0000256" key="4">
    <source>
        <dbReference type="PIRNR" id="PIRNR000777"/>
    </source>
</evidence>
<evidence type="ECO:0000313" key="6">
    <source>
        <dbReference type="EMBL" id="KKF95428.1"/>
    </source>
</evidence>
<keyword evidence="7" id="KW-1185">Reference proteome</keyword>
<dbReference type="PANTHER" id="PTHR15367:SF2">
    <property type="entry name" value="DNA-DIRECTED RNA POLYMERASE III SUBUNIT"/>
    <property type="match status" value="1"/>
</dbReference>
<name>A0A0F8BS75_CERFI</name>
<feature type="region of interest" description="Disordered" evidence="5">
    <location>
        <begin position="147"/>
        <end position="167"/>
    </location>
</feature>
<proteinExistence type="inferred from homology"/>
<comment type="caution">
    <text evidence="6">The sequence shown here is derived from an EMBL/GenBank/DDBJ whole genome shotgun (WGS) entry which is preliminary data.</text>
</comment>
<accession>A0A0F8BS75</accession>
<keyword evidence="6" id="KW-0240">DNA-directed RNA polymerase</keyword>
<evidence type="ECO:0000256" key="5">
    <source>
        <dbReference type="SAM" id="MobiDB-lite"/>
    </source>
</evidence>
<dbReference type="InterPro" id="IPR024661">
    <property type="entry name" value="RNA_pol_III_Rpc31"/>
</dbReference>
<evidence type="ECO:0000256" key="3">
    <source>
        <dbReference type="ARBA" id="ARBA00023242"/>
    </source>
</evidence>
<keyword evidence="6" id="KW-0804">Transcription</keyword>
<reference evidence="6 7" key="1">
    <citation type="submission" date="2015-04" db="EMBL/GenBank/DDBJ databases">
        <title>Genome sequence of Ceratocystis platani, a major pathogen of plane trees.</title>
        <authorList>
            <person name="Belbahri L."/>
        </authorList>
    </citation>
    <scope>NUCLEOTIDE SEQUENCE [LARGE SCALE GENOMIC DNA]</scope>
    <source>
        <strain evidence="6 7">CFO</strain>
    </source>
</reference>
<feature type="compositionally biased region" description="Gly residues" evidence="5">
    <location>
        <begin position="1"/>
        <end position="19"/>
    </location>
</feature>
<dbReference type="Pfam" id="PF11705">
    <property type="entry name" value="RNA_pol_3_Rpc31"/>
    <property type="match status" value="1"/>
</dbReference>
<sequence>MSRGGRGGGRGGGAGGRRMPGGPSWDMGDEIDGRPSDLFPKYDVPQSQSLSKIEQRQINYFLLFRRQVHSTLLYTRKRTTANDTLKPRRIYGQDQVNKRYCIKSKATVDPFTAIETYSQRFVEEERTLPDFSTQPFCKDLFPPELHSTLDGNDCAPSQRRKRREKRLELSNVTSLHSADELYRSQQGDDAAARVRALAANLDDGDDEAADGHKGDDEEDRGGDDDEDEEDYAYDDEDGGDYDAEGYFDDGDNDDMDDGDDGEAVY</sequence>
<feature type="region of interest" description="Disordered" evidence="5">
    <location>
        <begin position="199"/>
        <end position="265"/>
    </location>
</feature>
<dbReference type="Proteomes" id="UP000034841">
    <property type="component" value="Unassembled WGS sequence"/>
</dbReference>
<evidence type="ECO:0000256" key="1">
    <source>
        <dbReference type="ARBA" id="ARBA00004123"/>
    </source>
</evidence>
<comment type="function">
    <text evidence="4">DNA-dependent RNA polymerase catalyzes the transcription of DNA into RNA using the four ribonucleoside triphosphates as substrates. Specific peripheric component of RNA polymerase III which synthesizes small RNAs, such as 5S rRNA and tRNAs.</text>
</comment>
<feature type="compositionally biased region" description="Acidic residues" evidence="5">
    <location>
        <begin position="216"/>
        <end position="265"/>
    </location>
</feature>
<dbReference type="GO" id="GO:0006383">
    <property type="term" value="P:transcription by RNA polymerase III"/>
    <property type="evidence" value="ECO:0007669"/>
    <property type="project" value="UniProtKB-UniRule"/>
</dbReference>
<dbReference type="PANTHER" id="PTHR15367">
    <property type="entry name" value="DNA-DIRECTED RNA POLYMERASE III"/>
    <property type="match status" value="1"/>
</dbReference>
<feature type="region of interest" description="Disordered" evidence="5">
    <location>
        <begin position="1"/>
        <end position="40"/>
    </location>
</feature>
<evidence type="ECO:0000313" key="7">
    <source>
        <dbReference type="Proteomes" id="UP000034841"/>
    </source>
</evidence>
<evidence type="ECO:0000256" key="2">
    <source>
        <dbReference type="ARBA" id="ARBA00008352"/>
    </source>
</evidence>
<organism evidence="6 7">
    <name type="scientific">Ceratocystis fimbriata f. sp. platani</name>
    <dbReference type="NCBI Taxonomy" id="88771"/>
    <lineage>
        <taxon>Eukaryota</taxon>
        <taxon>Fungi</taxon>
        <taxon>Dikarya</taxon>
        <taxon>Ascomycota</taxon>
        <taxon>Pezizomycotina</taxon>
        <taxon>Sordariomycetes</taxon>
        <taxon>Hypocreomycetidae</taxon>
        <taxon>Microascales</taxon>
        <taxon>Ceratocystidaceae</taxon>
        <taxon>Ceratocystis</taxon>
    </lineage>
</organism>
<dbReference type="OrthoDB" id="5377312at2759"/>
<gene>
    <name evidence="6" type="ORF">CFO_g2219</name>
</gene>
<comment type="subcellular location">
    <subcellularLocation>
        <location evidence="1 4">Nucleus</location>
    </subcellularLocation>
</comment>
<comment type="similarity">
    <text evidence="2 4">Belongs to the eukaryotic RPC7 RNA polymerase subunit family.</text>
</comment>